<name>C7QFC5_CATAD</name>
<organism evidence="2 3">
    <name type="scientific">Catenulispora acidiphila (strain DSM 44928 / JCM 14897 / NBRC 102108 / NRRL B-24433 / ID139908)</name>
    <dbReference type="NCBI Taxonomy" id="479433"/>
    <lineage>
        <taxon>Bacteria</taxon>
        <taxon>Bacillati</taxon>
        <taxon>Actinomycetota</taxon>
        <taxon>Actinomycetes</taxon>
        <taxon>Catenulisporales</taxon>
        <taxon>Catenulisporaceae</taxon>
        <taxon>Catenulispora</taxon>
    </lineage>
</organism>
<dbReference type="InterPro" id="IPR038332">
    <property type="entry name" value="PPE_sf"/>
</dbReference>
<dbReference type="HOGENOM" id="CLU_600899_0_0_11"/>
<accession>C7QFC5</accession>
<protein>
    <recommendedName>
        <fullName evidence="4">PPE family domain-containing protein</fullName>
    </recommendedName>
</protein>
<reference evidence="2 3" key="1">
    <citation type="journal article" date="2009" name="Stand. Genomic Sci.">
        <title>Complete genome sequence of Catenulispora acidiphila type strain (ID 139908).</title>
        <authorList>
            <person name="Copeland A."/>
            <person name="Lapidus A."/>
            <person name="Glavina Del Rio T."/>
            <person name="Nolan M."/>
            <person name="Lucas S."/>
            <person name="Chen F."/>
            <person name="Tice H."/>
            <person name="Cheng J.F."/>
            <person name="Bruce D."/>
            <person name="Goodwin L."/>
            <person name="Pitluck S."/>
            <person name="Mikhailova N."/>
            <person name="Pati A."/>
            <person name="Ivanova N."/>
            <person name="Mavromatis K."/>
            <person name="Chen A."/>
            <person name="Palaniappan K."/>
            <person name="Chain P."/>
            <person name="Land M."/>
            <person name="Hauser L."/>
            <person name="Chang Y.J."/>
            <person name="Jeffries C.D."/>
            <person name="Chertkov O."/>
            <person name="Brettin T."/>
            <person name="Detter J.C."/>
            <person name="Han C."/>
            <person name="Ali Z."/>
            <person name="Tindall B.J."/>
            <person name="Goker M."/>
            <person name="Bristow J."/>
            <person name="Eisen J.A."/>
            <person name="Markowitz V."/>
            <person name="Hugenholtz P."/>
            <person name="Kyrpides N.C."/>
            <person name="Klenk H.P."/>
        </authorList>
    </citation>
    <scope>NUCLEOTIDE SEQUENCE [LARGE SCALE GENOMIC DNA]</scope>
    <source>
        <strain evidence="3">DSM 44928 / JCM 14897 / NBRC 102108 / NRRL B-24433 / ID139908</strain>
    </source>
</reference>
<feature type="region of interest" description="Disordered" evidence="1">
    <location>
        <begin position="180"/>
        <end position="330"/>
    </location>
</feature>
<feature type="compositionally biased region" description="Polar residues" evidence="1">
    <location>
        <begin position="197"/>
        <end position="227"/>
    </location>
</feature>
<evidence type="ECO:0000313" key="2">
    <source>
        <dbReference type="EMBL" id="ACU76702.1"/>
    </source>
</evidence>
<dbReference type="KEGG" id="cai:Caci_7879"/>
<evidence type="ECO:0000256" key="1">
    <source>
        <dbReference type="SAM" id="MobiDB-lite"/>
    </source>
</evidence>
<keyword evidence="3" id="KW-1185">Reference proteome</keyword>
<dbReference type="AlphaFoldDB" id="C7QFC5"/>
<evidence type="ECO:0008006" key="4">
    <source>
        <dbReference type="Google" id="ProtNLM"/>
    </source>
</evidence>
<sequence>MTEPQFSYSELTLDELRSMAASPQVGSMQAMPQSFHALADRVGEVADLLSHAQADLPNWWKGPAAEQAAATLGRAAAEAREFHGSALAAASAVSRCAQVVAEQQHQMMNVPDVAEPGVTAVVQRPATPFEALEAARQDASYQAAHQQAVQTVNGIAAQYVETHGQLSNITTMFGEDFTPVEESRPLTPVPDILHGNPTPSTPSSKARSSQLTGHQAASSSLSANAVGTTPRKDQLSTTFRSIDHSSSRLNPHEVTTSHEFESDSNDFVGAHTSESHKGLGGTQKVERGSSSSMTHQDPATIANTEPGNLLEEKTPTKALRQPIPEDGVSEGSEIARARKLPVAAASTPNSINTKTRIAGKRPLADISENVYAAEPAGSENFRATPQTAYQSGLDEVGDNSAAIVPPYGSLGSVHRTRQERNPRPAYLKERKSAWLSETAAAPADGVIRLDWPEQH</sequence>
<dbReference type="Proteomes" id="UP000000851">
    <property type="component" value="Chromosome"/>
</dbReference>
<evidence type="ECO:0000313" key="3">
    <source>
        <dbReference type="Proteomes" id="UP000000851"/>
    </source>
</evidence>
<proteinExistence type="predicted"/>
<gene>
    <name evidence="2" type="ordered locus">Caci_7879</name>
</gene>
<dbReference type="Gene3D" id="1.20.1260.20">
    <property type="entry name" value="PPE superfamily"/>
    <property type="match status" value="1"/>
</dbReference>
<feature type="compositionally biased region" description="Polar residues" evidence="1">
    <location>
        <begin position="288"/>
        <end position="306"/>
    </location>
</feature>
<dbReference type="EMBL" id="CP001700">
    <property type="protein sequence ID" value="ACU76702.1"/>
    <property type="molecule type" value="Genomic_DNA"/>
</dbReference>
<dbReference type="InParanoid" id="C7QFC5"/>
<dbReference type="STRING" id="479433.Caci_7879"/>
<dbReference type="RefSeq" id="WP_015796427.1">
    <property type="nucleotide sequence ID" value="NC_013131.1"/>
</dbReference>